<dbReference type="Gene3D" id="2.40.30.170">
    <property type="match status" value="1"/>
</dbReference>
<dbReference type="InterPro" id="IPR058638">
    <property type="entry name" value="HH_YknX-like"/>
</dbReference>
<dbReference type="Gene3D" id="2.40.50.100">
    <property type="match status" value="1"/>
</dbReference>
<gene>
    <name evidence="9" type="ORF">J2S06_001259</name>
</gene>
<dbReference type="Pfam" id="PF25990">
    <property type="entry name" value="Beta-barrel_YknX"/>
    <property type="match status" value="1"/>
</dbReference>
<dbReference type="InterPro" id="IPR058639">
    <property type="entry name" value="BSH_YknX-like"/>
</dbReference>
<accession>A0ABT9VMI3</accession>
<dbReference type="NCBIfam" id="TIGR01730">
    <property type="entry name" value="RND_mfp"/>
    <property type="match status" value="1"/>
</dbReference>
<evidence type="ECO:0000259" key="5">
    <source>
        <dbReference type="Pfam" id="PF25982"/>
    </source>
</evidence>
<comment type="subcellular location">
    <subcellularLocation>
        <location evidence="1">Cell envelope</location>
    </subcellularLocation>
</comment>
<dbReference type="EMBL" id="JAUSTR010000003">
    <property type="protein sequence ID" value="MDQ0162183.1"/>
    <property type="molecule type" value="Genomic_DNA"/>
</dbReference>
<dbReference type="InterPro" id="IPR050465">
    <property type="entry name" value="UPF0194_transport"/>
</dbReference>
<dbReference type="InterPro" id="IPR058637">
    <property type="entry name" value="YknX-like_C"/>
</dbReference>
<evidence type="ECO:0000256" key="4">
    <source>
        <dbReference type="SAM" id="Coils"/>
    </source>
</evidence>
<dbReference type="Pfam" id="PF25989">
    <property type="entry name" value="YknX_C"/>
    <property type="match status" value="1"/>
</dbReference>
<dbReference type="RefSeq" id="WP_419151699.1">
    <property type="nucleotide sequence ID" value="NZ_JAUSTR010000003.1"/>
</dbReference>
<feature type="domain" description="YknX-like C-terminal permuted SH3-like" evidence="7">
    <location>
        <begin position="304"/>
        <end position="371"/>
    </location>
</feature>
<evidence type="ECO:0000313" key="9">
    <source>
        <dbReference type="EMBL" id="MDQ0162183.1"/>
    </source>
</evidence>
<keyword evidence="3 4" id="KW-0175">Coiled coil</keyword>
<dbReference type="InterPro" id="IPR058636">
    <property type="entry name" value="Beta-barrel_YknX"/>
</dbReference>
<dbReference type="Proteomes" id="UP001225646">
    <property type="component" value="Unassembled WGS sequence"/>
</dbReference>
<comment type="similarity">
    <text evidence="2">Belongs to the membrane fusion protein (MFP) (TC 8.A.1) family.</text>
</comment>
<evidence type="ECO:0000259" key="7">
    <source>
        <dbReference type="Pfam" id="PF25989"/>
    </source>
</evidence>
<proteinExistence type="inferred from homology"/>
<feature type="domain" description="YknX-like barrel-sandwich hybrid" evidence="6">
    <location>
        <begin position="59"/>
        <end position="209"/>
    </location>
</feature>
<protein>
    <submittedName>
        <fullName evidence="9">HlyD family secretion protein</fullName>
    </submittedName>
</protein>
<name>A0ABT9VMI3_9BACI</name>
<dbReference type="Pfam" id="PF25982">
    <property type="entry name" value="HH_YknX"/>
    <property type="match status" value="1"/>
</dbReference>
<dbReference type="PANTHER" id="PTHR32347:SF14">
    <property type="entry name" value="EFFLUX SYSTEM COMPONENT YKNX-RELATED"/>
    <property type="match status" value="1"/>
</dbReference>
<evidence type="ECO:0000256" key="2">
    <source>
        <dbReference type="ARBA" id="ARBA00009477"/>
    </source>
</evidence>
<dbReference type="PANTHER" id="PTHR32347">
    <property type="entry name" value="EFFLUX SYSTEM COMPONENT YKNX-RELATED"/>
    <property type="match status" value="1"/>
</dbReference>
<feature type="domain" description="YknX-like alpha-helical hairpin" evidence="5">
    <location>
        <begin position="93"/>
        <end position="177"/>
    </location>
</feature>
<dbReference type="Pfam" id="PF25984">
    <property type="entry name" value="BSH_YknX"/>
    <property type="match status" value="1"/>
</dbReference>
<feature type="domain" description="YknX-like beta-barrel" evidence="8">
    <location>
        <begin position="214"/>
        <end position="296"/>
    </location>
</feature>
<dbReference type="InterPro" id="IPR006143">
    <property type="entry name" value="RND_pump_MFP"/>
</dbReference>
<evidence type="ECO:0000256" key="3">
    <source>
        <dbReference type="ARBA" id="ARBA00023054"/>
    </source>
</evidence>
<keyword evidence="10" id="KW-1185">Reference proteome</keyword>
<evidence type="ECO:0000259" key="8">
    <source>
        <dbReference type="Pfam" id="PF25990"/>
    </source>
</evidence>
<reference evidence="9 10" key="1">
    <citation type="submission" date="2023-07" db="EMBL/GenBank/DDBJ databases">
        <title>Genomic Encyclopedia of Type Strains, Phase IV (KMG-IV): sequencing the most valuable type-strain genomes for metagenomic binning, comparative biology and taxonomic classification.</title>
        <authorList>
            <person name="Goeker M."/>
        </authorList>
    </citation>
    <scope>NUCLEOTIDE SEQUENCE [LARGE SCALE GENOMIC DNA]</scope>
    <source>
        <strain evidence="9 10">DSM 19092</strain>
    </source>
</reference>
<evidence type="ECO:0000259" key="6">
    <source>
        <dbReference type="Pfam" id="PF25984"/>
    </source>
</evidence>
<evidence type="ECO:0000256" key="1">
    <source>
        <dbReference type="ARBA" id="ARBA00004196"/>
    </source>
</evidence>
<comment type="caution">
    <text evidence="9">The sequence shown here is derived from an EMBL/GenBank/DDBJ whole genome shotgun (WGS) entry which is preliminary data.</text>
</comment>
<organism evidence="9 10">
    <name type="scientific">Aeribacillus alveayuensis</name>
    <dbReference type="NCBI Taxonomy" id="279215"/>
    <lineage>
        <taxon>Bacteria</taxon>
        <taxon>Bacillati</taxon>
        <taxon>Bacillota</taxon>
        <taxon>Bacilli</taxon>
        <taxon>Bacillales</taxon>
        <taxon>Bacillaceae</taxon>
        <taxon>Aeribacillus</taxon>
    </lineage>
</organism>
<feature type="coiled-coil region" evidence="4">
    <location>
        <begin position="87"/>
        <end position="181"/>
    </location>
</feature>
<sequence length="372" mass="41991">MKKIWIGITIVTVLAIFVGVGVYRASTAKSVSVKTTQLTEREITGNVMIPGTLHLANEQKVFVDPQLGEVKEILVKEGEEIKKGTTLVKYENEQLELEKEQNQLAIESNYLRINQIKDQINDIEKKEKDLEKEIGKEEAEKQIKSEKSQLEMELKMANIELKQNILQKNTIEKKLAELEVKSEMDGVVIQINKDALSSGAEPQVLIHIGSLNQFKVTGVISEYDTLKVQENQPVTLKSDVMPDQKWKGKVSKIAFLPEDTDPMTQNSGAVQYPIEVVIEDNQNIPVKPGFQMIMEIETERKKVKAIPLEAIQQEDDTHFVYVVENGKTVKKEIKVGTSDDQFMEVKNGLTKEDKVIVHPPDQLKAGMEVTIQ</sequence>
<dbReference type="Gene3D" id="2.40.420.20">
    <property type="match status" value="1"/>
</dbReference>
<evidence type="ECO:0000313" key="10">
    <source>
        <dbReference type="Proteomes" id="UP001225646"/>
    </source>
</evidence>
<dbReference type="PRINTS" id="PR01490">
    <property type="entry name" value="RTXTOXIND"/>
</dbReference>